<evidence type="ECO:0000313" key="2">
    <source>
        <dbReference type="EMBL" id="PWZ05224.1"/>
    </source>
</evidence>
<accession>A0A3L6D9H0</accession>
<proteinExistence type="predicted"/>
<evidence type="ECO:0000256" key="1">
    <source>
        <dbReference type="SAM" id="SignalP"/>
    </source>
</evidence>
<reference evidence="2 3" key="1">
    <citation type="journal article" date="2018" name="Nat. Genet.">
        <title>Extensive intraspecific gene order and gene structural variations between Mo17 and other maize genomes.</title>
        <authorList>
            <person name="Sun S."/>
            <person name="Zhou Y."/>
            <person name="Chen J."/>
            <person name="Shi J."/>
            <person name="Zhao H."/>
            <person name="Zhao H."/>
            <person name="Song W."/>
            <person name="Zhang M."/>
            <person name="Cui Y."/>
            <person name="Dong X."/>
            <person name="Liu H."/>
            <person name="Ma X."/>
            <person name="Jiao Y."/>
            <person name="Wang B."/>
            <person name="Wei X."/>
            <person name="Stein J.C."/>
            <person name="Glaubitz J.C."/>
            <person name="Lu F."/>
            <person name="Yu G."/>
            <person name="Liang C."/>
            <person name="Fengler K."/>
            <person name="Li B."/>
            <person name="Rafalski A."/>
            <person name="Schnable P.S."/>
            <person name="Ware D.H."/>
            <person name="Buckler E.S."/>
            <person name="Lai J."/>
        </authorList>
    </citation>
    <scope>NUCLEOTIDE SEQUENCE [LARGE SCALE GENOMIC DNA]</scope>
    <source>
        <strain evidence="3">cv. Missouri 17</strain>
        <tissue evidence="2">Seedling</tissue>
    </source>
</reference>
<dbReference type="Proteomes" id="UP000251960">
    <property type="component" value="Chromosome 9"/>
</dbReference>
<feature type="chain" id="PRO_5018167016" evidence="1">
    <location>
        <begin position="22"/>
        <end position="174"/>
    </location>
</feature>
<evidence type="ECO:0000313" key="3">
    <source>
        <dbReference type="Proteomes" id="UP000251960"/>
    </source>
</evidence>
<keyword evidence="1" id="KW-0732">Signal</keyword>
<dbReference type="EMBL" id="NCVQ01000010">
    <property type="protein sequence ID" value="PWZ05224.1"/>
    <property type="molecule type" value="Genomic_DNA"/>
</dbReference>
<feature type="signal peptide" evidence="1">
    <location>
        <begin position="1"/>
        <end position="21"/>
    </location>
</feature>
<gene>
    <name evidence="2" type="ORF">Zm00014a_009902</name>
</gene>
<comment type="caution">
    <text evidence="2">The sequence shown here is derived from an EMBL/GenBank/DDBJ whole genome shotgun (WGS) entry which is preliminary data.</text>
</comment>
<dbReference type="AlphaFoldDB" id="A0A3L6D9H0"/>
<dbReference type="ExpressionAtlas" id="A0A3L6D9H0">
    <property type="expression patterns" value="baseline and differential"/>
</dbReference>
<sequence>MASSITRTACLLVLTLFVVSAAVILPTSLCHGARGVGLGIGGGALDRDRPACVGVGACPVRGRPYLPSPYHGGGPGSNSYPVAKPFPHPTEGTHITDACLGFGSRALHRIGLSTMERCTAHEHDCMLLATSCLVYLCSRRAYVRTYGQLIKLESDDDGENFLYWMMTCICRWFI</sequence>
<organism evidence="2 3">
    <name type="scientific">Zea mays</name>
    <name type="common">Maize</name>
    <dbReference type="NCBI Taxonomy" id="4577"/>
    <lineage>
        <taxon>Eukaryota</taxon>
        <taxon>Viridiplantae</taxon>
        <taxon>Streptophyta</taxon>
        <taxon>Embryophyta</taxon>
        <taxon>Tracheophyta</taxon>
        <taxon>Spermatophyta</taxon>
        <taxon>Magnoliopsida</taxon>
        <taxon>Liliopsida</taxon>
        <taxon>Poales</taxon>
        <taxon>Poaceae</taxon>
        <taxon>PACMAD clade</taxon>
        <taxon>Panicoideae</taxon>
        <taxon>Andropogonodae</taxon>
        <taxon>Andropogoneae</taxon>
        <taxon>Tripsacinae</taxon>
        <taxon>Zea</taxon>
    </lineage>
</organism>
<name>A0A3L6D9H0_MAIZE</name>
<protein>
    <submittedName>
        <fullName evidence="2">Uncharacterized protein</fullName>
    </submittedName>
</protein>